<evidence type="ECO:0000313" key="2">
    <source>
        <dbReference type="EMBL" id="QDU90983.1"/>
    </source>
</evidence>
<keyword evidence="1" id="KW-0812">Transmembrane</keyword>
<feature type="transmembrane region" description="Helical" evidence="1">
    <location>
        <begin position="12"/>
        <end position="36"/>
    </location>
</feature>
<sequence length="242" mass="27093">MNADLALPLLGYLFLLAVGVLWISLDVETAYVIDVFTKNFEFVWSQSGRRWQWISMYGWRLLALAALIGACAYLSWRFAFAAPISRAWAGSLFAAMAIFPLCLVPWINLCHQLRYQRSVSSAARRLTPVVQDLASASDISAVLDDAHYTTMPGWSAWHPKGVNDWPLVVPVAYVHAEPSFTVLFPVDCEWFLAWKLANQLPLPGSPLPFNGPGDTTFTFRSVRPLRGVPDWSLVYAELNLGE</sequence>
<dbReference type="AlphaFoldDB" id="A0A518DHM9"/>
<feature type="transmembrane region" description="Helical" evidence="1">
    <location>
        <begin position="88"/>
        <end position="107"/>
    </location>
</feature>
<dbReference type="OrthoDB" id="9820696at2"/>
<proteinExistence type="predicted"/>
<evidence type="ECO:0000313" key="3">
    <source>
        <dbReference type="Proteomes" id="UP000317429"/>
    </source>
</evidence>
<reference evidence="2 3" key="1">
    <citation type="submission" date="2019-02" db="EMBL/GenBank/DDBJ databases">
        <title>Deep-cultivation of Planctomycetes and their phenomic and genomic characterization uncovers novel biology.</title>
        <authorList>
            <person name="Wiegand S."/>
            <person name="Jogler M."/>
            <person name="Boedeker C."/>
            <person name="Pinto D."/>
            <person name="Vollmers J."/>
            <person name="Rivas-Marin E."/>
            <person name="Kohn T."/>
            <person name="Peeters S.H."/>
            <person name="Heuer A."/>
            <person name="Rast P."/>
            <person name="Oberbeckmann S."/>
            <person name="Bunk B."/>
            <person name="Jeske O."/>
            <person name="Meyerdierks A."/>
            <person name="Storesund J.E."/>
            <person name="Kallscheuer N."/>
            <person name="Luecker S."/>
            <person name="Lage O.M."/>
            <person name="Pohl T."/>
            <person name="Merkel B.J."/>
            <person name="Hornburger P."/>
            <person name="Mueller R.-W."/>
            <person name="Bruemmer F."/>
            <person name="Labrenz M."/>
            <person name="Spormann A.M."/>
            <person name="Op den Camp H."/>
            <person name="Overmann J."/>
            <person name="Amann R."/>
            <person name="Jetten M.S.M."/>
            <person name="Mascher T."/>
            <person name="Medema M.H."/>
            <person name="Devos D.P."/>
            <person name="Kaster A.-K."/>
            <person name="Ovreas L."/>
            <person name="Rohde M."/>
            <person name="Galperin M.Y."/>
            <person name="Jogler C."/>
        </authorList>
    </citation>
    <scope>NUCLEOTIDE SEQUENCE [LARGE SCALE GENOMIC DNA]</scope>
    <source>
        <strain evidence="2 3">Pla175</strain>
    </source>
</reference>
<keyword evidence="3" id="KW-1185">Reference proteome</keyword>
<dbReference type="KEGG" id="pnd:Pla175_43980"/>
<dbReference type="RefSeq" id="WP_145290554.1">
    <property type="nucleotide sequence ID" value="NZ_CP036291.1"/>
</dbReference>
<dbReference type="Proteomes" id="UP000317429">
    <property type="component" value="Chromosome"/>
</dbReference>
<evidence type="ECO:0008006" key="4">
    <source>
        <dbReference type="Google" id="ProtNLM"/>
    </source>
</evidence>
<gene>
    <name evidence="2" type="ORF">Pla175_43980</name>
</gene>
<name>A0A518DHM9_9BACT</name>
<evidence type="ECO:0000256" key="1">
    <source>
        <dbReference type="SAM" id="Phobius"/>
    </source>
</evidence>
<dbReference type="EMBL" id="CP036291">
    <property type="protein sequence ID" value="QDU90983.1"/>
    <property type="molecule type" value="Genomic_DNA"/>
</dbReference>
<accession>A0A518DHM9</accession>
<protein>
    <recommendedName>
        <fullName evidence="4">Transmembrane protein</fullName>
    </recommendedName>
</protein>
<keyword evidence="1" id="KW-1133">Transmembrane helix</keyword>
<organism evidence="2 3">
    <name type="scientific">Pirellulimonas nuda</name>
    <dbReference type="NCBI Taxonomy" id="2528009"/>
    <lineage>
        <taxon>Bacteria</taxon>
        <taxon>Pseudomonadati</taxon>
        <taxon>Planctomycetota</taxon>
        <taxon>Planctomycetia</taxon>
        <taxon>Pirellulales</taxon>
        <taxon>Lacipirellulaceae</taxon>
        <taxon>Pirellulimonas</taxon>
    </lineage>
</organism>
<keyword evidence="1" id="KW-0472">Membrane</keyword>
<feature type="transmembrane region" description="Helical" evidence="1">
    <location>
        <begin position="57"/>
        <end position="76"/>
    </location>
</feature>